<dbReference type="OrthoDB" id="264520at2759"/>
<dbReference type="InterPro" id="IPR001841">
    <property type="entry name" value="Znf_RING"/>
</dbReference>
<gene>
    <name evidence="7" type="primary">LOC117640118</name>
</gene>
<organism evidence="7">
    <name type="scientific">Thrips palmi</name>
    <name type="common">Melon thrips</name>
    <dbReference type="NCBI Taxonomy" id="161013"/>
    <lineage>
        <taxon>Eukaryota</taxon>
        <taxon>Metazoa</taxon>
        <taxon>Ecdysozoa</taxon>
        <taxon>Arthropoda</taxon>
        <taxon>Hexapoda</taxon>
        <taxon>Insecta</taxon>
        <taxon>Pterygota</taxon>
        <taxon>Neoptera</taxon>
        <taxon>Paraneoptera</taxon>
        <taxon>Thysanoptera</taxon>
        <taxon>Terebrantia</taxon>
        <taxon>Thripoidea</taxon>
        <taxon>Thripidae</taxon>
        <taxon>Thrips</taxon>
    </lineage>
</organism>
<keyword evidence="2 4" id="KW-0863">Zinc-finger</keyword>
<feature type="domain" description="RING-type" evidence="5">
    <location>
        <begin position="55"/>
        <end position="95"/>
    </location>
</feature>
<proteinExistence type="predicted"/>
<dbReference type="RefSeq" id="XP_034232268.1">
    <property type="nucleotide sequence ID" value="XM_034376377.1"/>
</dbReference>
<keyword evidence="1" id="KW-0479">Metal-binding</keyword>
<evidence type="ECO:0000256" key="4">
    <source>
        <dbReference type="PROSITE-ProRule" id="PRU00175"/>
    </source>
</evidence>
<dbReference type="PROSITE" id="PS00518">
    <property type="entry name" value="ZF_RING_1"/>
    <property type="match status" value="1"/>
</dbReference>
<reference evidence="7" key="1">
    <citation type="submission" date="2025-08" db="UniProtKB">
        <authorList>
            <consortium name="RefSeq"/>
        </authorList>
    </citation>
    <scope>IDENTIFICATION</scope>
    <source>
        <tissue evidence="7">Total insect</tissue>
    </source>
</reference>
<accession>A0A6P8XYU6</accession>
<dbReference type="PROSITE" id="PS50089">
    <property type="entry name" value="ZF_RING_2"/>
    <property type="match status" value="1"/>
</dbReference>
<dbReference type="KEGG" id="tpal:117640118"/>
<name>A0A6P8XYU6_THRPL</name>
<dbReference type="InterPro" id="IPR017907">
    <property type="entry name" value="Znf_RING_CS"/>
</dbReference>
<keyword evidence="6" id="KW-1185">Reference proteome</keyword>
<dbReference type="GO" id="GO:0008270">
    <property type="term" value="F:zinc ion binding"/>
    <property type="evidence" value="ECO:0007669"/>
    <property type="project" value="UniProtKB-KW"/>
</dbReference>
<protein>
    <submittedName>
        <fullName evidence="7">Uncharacterized protein LOC117640118 isoform X1</fullName>
    </submittedName>
</protein>
<dbReference type="PANTHER" id="PTHR22791">
    <property type="entry name" value="RING-TYPE DOMAIN-CONTAINING PROTEIN"/>
    <property type="match status" value="1"/>
</dbReference>
<dbReference type="SUPFAM" id="SSF57850">
    <property type="entry name" value="RING/U-box"/>
    <property type="match status" value="1"/>
</dbReference>
<dbReference type="SMART" id="SM00184">
    <property type="entry name" value="RING"/>
    <property type="match status" value="1"/>
</dbReference>
<dbReference type="AlphaFoldDB" id="A0A6P8XYU6"/>
<evidence type="ECO:0000313" key="6">
    <source>
        <dbReference type="Proteomes" id="UP000515158"/>
    </source>
</evidence>
<sequence>MTLAWTRFEIIVRLCRTCFYFLKRNSSSWAEILPDFLLAISEPSKLRSSFLAMECHICTQRFDPRDRRPKVLPCGHSFCLKCLRRLESKKCPLDNKIFKSLPDKLADNYSLLEACNAPAESTHPRLWCRRCSKNPSDDCVEQEHPVTTFKKWRASEVESTVEMLEGHASILDGFAHAVDAEAVSAEVADFHQELEQWKGRLKSPIGAQEGEHFLDVGTSISRSNLQSMWDLLSNGSLAQVRFLVGLPFSAFPPWCQKVLEQVTPQLEGRRWPPL</sequence>
<dbReference type="InterPro" id="IPR051435">
    <property type="entry name" value="RING_finger_E3_ubiq-ligases"/>
</dbReference>
<dbReference type="GO" id="GO:0016567">
    <property type="term" value="P:protein ubiquitination"/>
    <property type="evidence" value="ECO:0007669"/>
    <property type="project" value="TreeGrafter"/>
</dbReference>
<dbReference type="PANTHER" id="PTHR22791:SF6">
    <property type="entry name" value="RING-TYPE DOMAIN-CONTAINING PROTEIN"/>
    <property type="match status" value="1"/>
</dbReference>
<evidence type="ECO:0000256" key="1">
    <source>
        <dbReference type="ARBA" id="ARBA00022723"/>
    </source>
</evidence>
<dbReference type="Proteomes" id="UP000515158">
    <property type="component" value="Unplaced"/>
</dbReference>
<evidence type="ECO:0000256" key="2">
    <source>
        <dbReference type="ARBA" id="ARBA00022771"/>
    </source>
</evidence>
<evidence type="ECO:0000313" key="7">
    <source>
        <dbReference type="RefSeq" id="XP_034232268.1"/>
    </source>
</evidence>
<dbReference type="InParanoid" id="A0A6P8XYU6"/>
<evidence type="ECO:0000256" key="3">
    <source>
        <dbReference type="ARBA" id="ARBA00022833"/>
    </source>
</evidence>
<dbReference type="GO" id="GO:0061630">
    <property type="term" value="F:ubiquitin protein ligase activity"/>
    <property type="evidence" value="ECO:0007669"/>
    <property type="project" value="TreeGrafter"/>
</dbReference>
<dbReference type="Gene3D" id="3.30.40.10">
    <property type="entry name" value="Zinc/RING finger domain, C3HC4 (zinc finger)"/>
    <property type="match status" value="1"/>
</dbReference>
<evidence type="ECO:0000259" key="5">
    <source>
        <dbReference type="PROSITE" id="PS50089"/>
    </source>
</evidence>
<keyword evidence="3" id="KW-0862">Zinc</keyword>
<dbReference type="InterPro" id="IPR013083">
    <property type="entry name" value="Znf_RING/FYVE/PHD"/>
</dbReference>
<dbReference type="Pfam" id="PF14634">
    <property type="entry name" value="zf-RING_5"/>
    <property type="match status" value="1"/>
</dbReference>
<dbReference type="GeneID" id="117640118"/>